<evidence type="ECO:0000256" key="6">
    <source>
        <dbReference type="SAM" id="MobiDB-lite"/>
    </source>
</evidence>
<dbReference type="InterPro" id="IPR036412">
    <property type="entry name" value="HAD-like_sf"/>
</dbReference>
<dbReference type="SUPFAM" id="SSF81653">
    <property type="entry name" value="Calcium ATPase, transduction domain A"/>
    <property type="match status" value="1"/>
</dbReference>
<dbReference type="SUPFAM" id="SSF81665">
    <property type="entry name" value="Calcium ATPase, transmembrane domain M"/>
    <property type="match status" value="1"/>
</dbReference>
<feature type="transmembrane region" description="Helical" evidence="7">
    <location>
        <begin position="45"/>
        <end position="63"/>
    </location>
</feature>
<evidence type="ECO:0000313" key="9">
    <source>
        <dbReference type="EMBL" id="QCI60980.1"/>
    </source>
</evidence>
<evidence type="ECO:0000256" key="5">
    <source>
        <dbReference type="ARBA" id="ARBA00023136"/>
    </source>
</evidence>
<dbReference type="InterPro" id="IPR044492">
    <property type="entry name" value="P_typ_ATPase_HD_dom"/>
</dbReference>
<name>A0A4D7AYA9_9FIRM</name>
<keyword evidence="4 7" id="KW-1133">Transmembrane helix</keyword>
<organism evidence="9 10">
    <name type="scientific">Dysosmobacter welbionis</name>
    <dbReference type="NCBI Taxonomy" id="2093857"/>
    <lineage>
        <taxon>Bacteria</taxon>
        <taxon>Bacillati</taxon>
        <taxon>Bacillota</taxon>
        <taxon>Clostridia</taxon>
        <taxon>Eubacteriales</taxon>
        <taxon>Oscillospiraceae</taxon>
        <taxon>Dysosmobacter</taxon>
    </lineage>
</organism>
<evidence type="ECO:0000256" key="2">
    <source>
        <dbReference type="ARBA" id="ARBA00022692"/>
    </source>
</evidence>
<dbReference type="Pfam" id="PF00122">
    <property type="entry name" value="E1-E2_ATPase"/>
    <property type="match status" value="1"/>
</dbReference>
<dbReference type="InterPro" id="IPR059000">
    <property type="entry name" value="ATPase_P-type_domA"/>
</dbReference>
<feature type="transmembrane region" description="Helical" evidence="7">
    <location>
        <begin position="720"/>
        <end position="742"/>
    </location>
</feature>
<dbReference type="SUPFAM" id="SSF56784">
    <property type="entry name" value="HAD-like"/>
    <property type="match status" value="1"/>
</dbReference>
<protein>
    <submittedName>
        <fullName evidence="9">Cation-translocating P-type ATPase</fullName>
    </submittedName>
</protein>
<feature type="transmembrane region" description="Helical" evidence="7">
    <location>
        <begin position="748"/>
        <end position="772"/>
    </location>
</feature>
<accession>A0A4D7AYA9</accession>
<gene>
    <name evidence="9" type="ORF">EIO64_06645</name>
</gene>
<evidence type="ECO:0000259" key="8">
    <source>
        <dbReference type="Pfam" id="PF00122"/>
    </source>
</evidence>
<dbReference type="KEGG" id="obj:EIO64_06645"/>
<feature type="transmembrane region" description="Helical" evidence="7">
    <location>
        <begin position="689"/>
        <end position="711"/>
    </location>
</feature>
<reference evidence="10" key="1">
    <citation type="submission" date="2018-12" db="EMBL/GenBank/DDBJ databases">
        <title>Dusodibacter welbiota gen. nov., sp. nov., isolated from human faeces and emended description of the Oscillibacter genus.</title>
        <authorList>
            <person name="Le Roy T."/>
            <person name="Van der Smissen P."/>
            <person name="Delzenne N."/>
            <person name="Muccioli G."/>
            <person name="Collet J.F."/>
            <person name="Cani P.D."/>
        </authorList>
    </citation>
    <scope>NUCLEOTIDE SEQUENCE [LARGE SCALE GENOMIC DNA]</scope>
    <source>
        <strain evidence="10">J115</strain>
    </source>
</reference>
<dbReference type="Proteomes" id="UP000298642">
    <property type="component" value="Chromosome"/>
</dbReference>
<dbReference type="Gene3D" id="3.40.50.1000">
    <property type="entry name" value="HAD superfamily/HAD-like"/>
    <property type="match status" value="1"/>
</dbReference>
<feature type="transmembrane region" description="Helical" evidence="7">
    <location>
        <begin position="598"/>
        <end position="619"/>
    </location>
</feature>
<dbReference type="InterPro" id="IPR023299">
    <property type="entry name" value="ATPase_P-typ_cyto_dom_N"/>
</dbReference>
<dbReference type="Gene3D" id="3.40.1110.10">
    <property type="entry name" value="Calcium-transporting ATPase, cytoplasmic domain N"/>
    <property type="match status" value="1"/>
</dbReference>
<dbReference type="CDD" id="cd02609">
    <property type="entry name" value="P-type_ATPase"/>
    <property type="match status" value="1"/>
</dbReference>
<comment type="subcellular location">
    <subcellularLocation>
        <location evidence="1">Membrane</location>
        <topology evidence="1">Multi-pass membrane protein</topology>
    </subcellularLocation>
</comment>
<keyword evidence="5 7" id="KW-0472">Membrane</keyword>
<dbReference type="InterPro" id="IPR023298">
    <property type="entry name" value="ATPase_P-typ_TM_dom_sf"/>
</dbReference>
<evidence type="ECO:0000313" key="10">
    <source>
        <dbReference type="Proteomes" id="UP000298642"/>
    </source>
</evidence>
<dbReference type="PANTHER" id="PTHR42861">
    <property type="entry name" value="CALCIUM-TRANSPORTING ATPASE"/>
    <property type="match status" value="1"/>
</dbReference>
<feature type="transmembrane region" description="Helical" evidence="7">
    <location>
        <begin position="665"/>
        <end position="683"/>
    </location>
</feature>
<dbReference type="PRINTS" id="PR00119">
    <property type="entry name" value="CATATPASE"/>
</dbReference>
<dbReference type="InterPro" id="IPR023214">
    <property type="entry name" value="HAD_sf"/>
</dbReference>
<dbReference type="InterPro" id="IPR008250">
    <property type="entry name" value="ATPase_P-typ_transduc_dom_A_sf"/>
</dbReference>
<feature type="transmembrane region" description="Helical" evidence="7">
    <location>
        <begin position="253"/>
        <end position="278"/>
    </location>
</feature>
<keyword evidence="2 7" id="KW-0812">Transmembrane</keyword>
<dbReference type="InterPro" id="IPR001757">
    <property type="entry name" value="P_typ_ATPase"/>
</dbReference>
<feature type="transmembrane region" description="Helical" evidence="7">
    <location>
        <begin position="625"/>
        <end position="645"/>
    </location>
</feature>
<dbReference type="GO" id="GO:0016887">
    <property type="term" value="F:ATP hydrolysis activity"/>
    <property type="evidence" value="ECO:0007669"/>
    <property type="project" value="InterPro"/>
</dbReference>
<dbReference type="NCBIfam" id="TIGR01494">
    <property type="entry name" value="ATPase_P-type"/>
    <property type="match status" value="2"/>
</dbReference>
<dbReference type="InterPro" id="IPR018303">
    <property type="entry name" value="ATPase_P-typ_P_site"/>
</dbReference>
<evidence type="ECO:0000256" key="4">
    <source>
        <dbReference type="ARBA" id="ARBA00022989"/>
    </source>
</evidence>
<feature type="region of interest" description="Disordered" evidence="6">
    <location>
        <begin position="786"/>
        <end position="806"/>
    </location>
</feature>
<dbReference type="PROSITE" id="PS00154">
    <property type="entry name" value="ATPASE_E1_E2"/>
    <property type="match status" value="1"/>
</dbReference>
<dbReference type="AlphaFoldDB" id="A0A4D7AYA9"/>
<evidence type="ECO:0000256" key="3">
    <source>
        <dbReference type="ARBA" id="ARBA00022967"/>
    </source>
</evidence>
<dbReference type="SFLD" id="SFLDG00002">
    <property type="entry name" value="C1.7:_P-type_atpase_like"/>
    <property type="match status" value="1"/>
</dbReference>
<feature type="transmembrane region" description="Helical" evidence="7">
    <location>
        <begin position="216"/>
        <end position="233"/>
    </location>
</feature>
<dbReference type="Gene3D" id="2.70.150.10">
    <property type="entry name" value="Calcium-transporting ATPase, cytoplasmic transduction domain A"/>
    <property type="match status" value="1"/>
</dbReference>
<sequence>MPRCAPKADSGLSSAQAQALAEAGWDNRPVESPTKSDKQIIRENIFTYFNLIFVVLAVCLLLVGDWKDMTFLLIVAANAVIGIVQQLRSKRTIEKLSLLSAAKVRIIRDGKVRELPVDQLVREDVVELTAGCQIPADGPVLTGQVQVNEALITGEADAVTKEPGDQLLSGSFVISGKCRARMDQVGADSYASKLTLAAKKDDGPGKSEMMRSLDSLIRFIGIVLIPIGAALFYNQFINQDLGLQQSVVSTVAALIGMIPEGLFLLTSVALAVSVVRLAQNRTLIHEMNAIETLARVDVLCVDKTGTVTSPQMQVREVVPLDPESCSDTDITDILGAFYRVLDPDNDTAKAIADKFPRGPGWPDRGAVPFTSATKWSAVNFLDRGAYVVGAPEYILGQDFAALEKRTAPYAAQGCRVLLLAQCDGAEIGRLHGVVIPLALLVLENPIRPNAPKVFDYFHTQGVDVKVISGDNPVTVSAVAAQAGIRNAEQWVDARELQTDQDIAAAVREYTVFGRVVPNQKRKIVRALQSQGHTVAMTGDGVNDVLALKDADCGVAMASGADAACQVAQLVLLDSDFAAMPKVVAEGRRVINNIQRASALYLVKNILSFFLALITLFAAFPYPFVPIQLTLISALTIGVPSFFLALEPNHDLVKGKFLHNVLRRAFPGGLTAIFVILFAELFVYTFDLTLAELSTICVILMAVNGLMVIYYAARPLDAKRLVLLVAMSAAMFVAVVFYGAFFSLSSLSFAAWLVLIVLVLLVVPIQMGLEWCFDRCTTALDRRRERLAKRRRAPRRPRPAHRSRRRR</sequence>
<keyword evidence="10" id="KW-1185">Reference proteome</keyword>
<keyword evidence="3" id="KW-1278">Translocase</keyword>
<evidence type="ECO:0000256" key="7">
    <source>
        <dbReference type="SAM" id="Phobius"/>
    </source>
</evidence>
<dbReference type="PRINTS" id="PR00120">
    <property type="entry name" value="HATPASE"/>
</dbReference>
<proteinExistence type="predicted"/>
<dbReference type="EMBL" id="CP034413">
    <property type="protein sequence ID" value="QCI60980.1"/>
    <property type="molecule type" value="Genomic_DNA"/>
</dbReference>
<dbReference type="GO" id="GO:0016020">
    <property type="term" value="C:membrane"/>
    <property type="evidence" value="ECO:0007669"/>
    <property type="project" value="UniProtKB-SubCell"/>
</dbReference>
<feature type="transmembrane region" description="Helical" evidence="7">
    <location>
        <begin position="69"/>
        <end position="87"/>
    </location>
</feature>
<dbReference type="Gene3D" id="1.20.1110.10">
    <property type="entry name" value="Calcium-transporting ATPase, transmembrane domain"/>
    <property type="match status" value="1"/>
</dbReference>
<dbReference type="SFLD" id="SFLDS00003">
    <property type="entry name" value="Haloacid_Dehalogenase"/>
    <property type="match status" value="1"/>
</dbReference>
<dbReference type="GO" id="GO:0005524">
    <property type="term" value="F:ATP binding"/>
    <property type="evidence" value="ECO:0007669"/>
    <property type="project" value="InterPro"/>
</dbReference>
<evidence type="ECO:0000256" key="1">
    <source>
        <dbReference type="ARBA" id="ARBA00004141"/>
    </source>
</evidence>
<feature type="domain" description="P-type ATPase A" evidence="8">
    <location>
        <begin position="99"/>
        <end position="196"/>
    </location>
</feature>
<dbReference type="Pfam" id="PF00702">
    <property type="entry name" value="Hydrolase"/>
    <property type="match status" value="1"/>
</dbReference>
<dbReference type="SFLD" id="SFLDF00027">
    <property type="entry name" value="p-type_atpase"/>
    <property type="match status" value="1"/>
</dbReference>